<proteinExistence type="predicted"/>
<name>A0ABN5HZ44_9ACTN</name>
<gene>
    <name evidence="1" type="ORF">C4B68_12060</name>
</gene>
<dbReference type="EMBL" id="CP026652">
    <property type="protein sequence ID" value="AVH56388.1"/>
    <property type="molecule type" value="Genomic_DNA"/>
</dbReference>
<evidence type="ECO:0000313" key="1">
    <source>
        <dbReference type="EMBL" id="AVH56388.1"/>
    </source>
</evidence>
<reference evidence="1 2" key="1">
    <citation type="submission" date="2018-02" db="EMBL/GenBank/DDBJ databases">
        <title>Complete genome sequence of Streptomyces dengpaensis, the producer of angucyclines.</title>
        <authorList>
            <person name="Yumei L."/>
        </authorList>
    </citation>
    <scope>NUCLEOTIDE SEQUENCE [LARGE SCALE GENOMIC DNA]</scope>
    <source>
        <strain evidence="1 2">XZHG99</strain>
    </source>
</reference>
<organism evidence="1 2">
    <name type="scientific">Streptomyces dengpaensis</name>
    <dbReference type="NCBI Taxonomy" id="2049881"/>
    <lineage>
        <taxon>Bacteria</taxon>
        <taxon>Bacillati</taxon>
        <taxon>Actinomycetota</taxon>
        <taxon>Actinomycetes</taxon>
        <taxon>Kitasatosporales</taxon>
        <taxon>Streptomycetaceae</taxon>
        <taxon>Streptomyces</taxon>
    </lineage>
</organism>
<sequence>MHAVPRLHEARGRRNRSNVRVRLGARNLEQCGVSNAVNRPEWLVRVVAVQENVPDSCFIVGIAEDEYGEGRYLTLQSGLEEPGEQERRLGLDSYCVVNETGGVHYGGIESVALSADQISFRFTSEAVGALSLPDQEMTLDIAPGSDVQNLRDGLRRVLTYGNPDKFPAELHI</sequence>
<accession>A0ABN5HZ44</accession>
<dbReference type="Pfam" id="PF15588">
    <property type="entry name" value="Imm10"/>
    <property type="match status" value="1"/>
</dbReference>
<evidence type="ECO:0000313" key="2">
    <source>
        <dbReference type="Proteomes" id="UP000238413"/>
    </source>
</evidence>
<keyword evidence="2" id="KW-1185">Reference proteome</keyword>
<protein>
    <recommendedName>
        <fullName evidence="3">Immunity protein 10</fullName>
    </recommendedName>
</protein>
<evidence type="ECO:0008006" key="3">
    <source>
        <dbReference type="Google" id="ProtNLM"/>
    </source>
</evidence>
<dbReference type="Proteomes" id="UP000238413">
    <property type="component" value="Chromosome"/>
</dbReference>
<dbReference type="InterPro" id="IPR028962">
    <property type="entry name" value="Imm10"/>
</dbReference>